<reference evidence="1" key="1">
    <citation type="submission" date="2022-11" db="EMBL/GenBank/DDBJ databases">
        <title>Centuries of genome instability and evolution in soft-shell clam transmissible cancer (bioRxiv).</title>
        <authorList>
            <person name="Hart S.F.M."/>
            <person name="Yonemitsu M.A."/>
            <person name="Giersch R.M."/>
            <person name="Beal B.F."/>
            <person name="Arriagada G."/>
            <person name="Davis B.W."/>
            <person name="Ostrander E.A."/>
            <person name="Goff S.P."/>
            <person name="Metzger M.J."/>
        </authorList>
    </citation>
    <scope>NUCLEOTIDE SEQUENCE</scope>
    <source>
        <strain evidence="1">MELC-2E11</strain>
        <tissue evidence="1">Siphon/mantle</tissue>
    </source>
</reference>
<dbReference type="Proteomes" id="UP001164746">
    <property type="component" value="Chromosome 7"/>
</dbReference>
<gene>
    <name evidence="1" type="ORF">MAR_035803</name>
</gene>
<organism evidence="1 2">
    <name type="scientific">Mya arenaria</name>
    <name type="common">Soft-shell clam</name>
    <dbReference type="NCBI Taxonomy" id="6604"/>
    <lineage>
        <taxon>Eukaryota</taxon>
        <taxon>Metazoa</taxon>
        <taxon>Spiralia</taxon>
        <taxon>Lophotrochozoa</taxon>
        <taxon>Mollusca</taxon>
        <taxon>Bivalvia</taxon>
        <taxon>Autobranchia</taxon>
        <taxon>Heteroconchia</taxon>
        <taxon>Euheterodonta</taxon>
        <taxon>Imparidentia</taxon>
        <taxon>Neoheterodontei</taxon>
        <taxon>Myida</taxon>
        <taxon>Myoidea</taxon>
        <taxon>Myidae</taxon>
        <taxon>Mya</taxon>
    </lineage>
</organism>
<name>A0ABY7ENW2_MYAAR</name>
<keyword evidence="2" id="KW-1185">Reference proteome</keyword>
<proteinExistence type="predicted"/>
<evidence type="ECO:0000313" key="2">
    <source>
        <dbReference type="Proteomes" id="UP001164746"/>
    </source>
</evidence>
<sequence length="127" mass="15207">MSPLRPSENAKITEFWMYTRFTFHERYTYTTSTESKILKSKEAFPCRMLFYAGRHSKATWLDCLYEQTTHTQFLILRSPEAFHGRMLFQNVRHSTDMQIDDRLEEYKQTSQTKSLMWRSHGALPGRI</sequence>
<evidence type="ECO:0000313" key="1">
    <source>
        <dbReference type="EMBL" id="WAR10727.1"/>
    </source>
</evidence>
<dbReference type="EMBL" id="CP111018">
    <property type="protein sequence ID" value="WAR10727.1"/>
    <property type="molecule type" value="Genomic_DNA"/>
</dbReference>
<protein>
    <submittedName>
        <fullName evidence="1">Uncharacterized protein</fullName>
    </submittedName>
</protein>
<accession>A0ABY7ENW2</accession>